<accession>A0A0U1M7U6</accession>
<dbReference type="Pfam" id="PF06609">
    <property type="entry name" value="TRI12"/>
    <property type="match status" value="1"/>
</dbReference>
<dbReference type="PANTHER" id="PTHR23501">
    <property type="entry name" value="MAJOR FACILITATOR SUPERFAMILY"/>
    <property type="match status" value="1"/>
</dbReference>
<evidence type="ECO:0000313" key="7">
    <source>
        <dbReference type="EMBL" id="CRG91040.1"/>
    </source>
</evidence>
<dbReference type="EMBL" id="CVMT01000009">
    <property type="protein sequence ID" value="CRG91040.1"/>
    <property type="molecule type" value="Genomic_DNA"/>
</dbReference>
<organism evidence="7 8">
    <name type="scientific">Talaromyces islandicus</name>
    <name type="common">Penicillium islandicum</name>
    <dbReference type="NCBI Taxonomy" id="28573"/>
    <lineage>
        <taxon>Eukaryota</taxon>
        <taxon>Fungi</taxon>
        <taxon>Dikarya</taxon>
        <taxon>Ascomycota</taxon>
        <taxon>Pezizomycotina</taxon>
        <taxon>Eurotiomycetes</taxon>
        <taxon>Eurotiomycetidae</taxon>
        <taxon>Eurotiales</taxon>
        <taxon>Trichocomaceae</taxon>
        <taxon>Talaromyces</taxon>
        <taxon>Talaromyces sect. Islandici</taxon>
    </lineage>
</organism>
<gene>
    <name evidence="7" type="ORF">PISL3812_08088</name>
</gene>
<keyword evidence="8" id="KW-1185">Reference proteome</keyword>
<keyword evidence="3 6" id="KW-0812">Transmembrane</keyword>
<dbReference type="GO" id="GO:0022857">
    <property type="term" value="F:transmembrane transporter activity"/>
    <property type="evidence" value="ECO:0007669"/>
    <property type="project" value="InterPro"/>
</dbReference>
<dbReference type="AlphaFoldDB" id="A0A0U1M7U6"/>
<evidence type="ECO:0000256" key="6">
    <source>
        <dbReference type="SAM" id="Phobius"/>
    </source>
</evidence>
<dbReference type="OrthoDB" id="4220942at2759"/>
<name>A0A0U1M7U6_TALIS</name>
<evidence type="ECO:0000313" key="8">
    <source>
        <dbReference type="Proteomes" id="UP000054383"/>
    </source>
</evidence>
<keyword evidence="2" id="KW-0813">Transport</keyword>
<evidence type="ECO:0000256" key="1">
    <source>
        <dbReference type="ARBA" id="ARBA00004141"/>
    </source>
</evidence>
<reference evidence="7 8" key="1">
    <citation type="submission" date="2015-04" db="EMBL/GenBank/DDBJ databases">
        <authorList>
            <person name="Syromyatnikov M.Y."/>
            <person name="Popov V.N."/>
        </authorList>
    </citation>
    <scope>NUCLEOTIDE SEQUENCE [LARGE SCALE GENOMIC DNA]</scope>
    <source>
        <strain evidence="7">WF-38-12</strain>
    </source>
</reference>
<feature type="transmembrane region" description="Helical" evidence="6">
    <location>
        <begin position="169"/>
        <end position="188"/>
    </location>
</feature>
<dbReference type="GO" id="GO:0005886">
    <property type="term" value="C:plasma membrane"/>
    <property type="evidence" value="ECO:0007669"/>
    <property type="project" value="TreeGrafter"/>
</dbReference>
<dbReference type="PANTHER" id="PTHR23501:SF109">
    <property type="entry name" value="MAJOR FACILITATOR SUPERFAMILY (MFS) PROFILE DOMAIN-CONTAINING PROTEIN-RELATED"/>
    <property type="match status" value="1"/>
</dbReference>
<protein>
    <submittedName>
        <fullName evidence="7">Uncharacterized protein</fullName>
    </submittedName>
</protein>
<proteinExistence type="predicted"/>
<keyword evidence="4 6" id="KW-1133">Transmembrane helix</keyword>
<evidence type="ECO:0000256" key="5">
    <source>
        <dbReference type="ARBA" id="ARBA00023136"/>
    </source>
</evidence>
<evidence type="ECO:0000256" key="4">
    <source>
        <dbReference type="ARBA" id="ARBA00022989"/>
    </source>
</evidence>
<dbReference type="Proteomes" id="UP000054383">
    <property type="component" value="Unassembled WGS sequence"/>
</dbReference>
<feature type="transmembrane region" description="Helical" evidence="6">
    <location>
        <begin position="20"/>
        <end position="41"/>
    </location>
</feature>
<evidence type="ECO:0000256" key="2">
    <source>
        <dbReference type="ARBA" id="ARBA00022448"/>
    </source>
</evidence>
<sequence length="189" mass="20644">MRTIRHLGESKLNGLKKFDYLGFVLYAAGLILVLLGLYKAWGGSSYPWNSGHVVGVLVVGFVSLVAFEIYEIFFTIEQPLLPMSLLKNRGYTATVCSALVVSSDLKLFRLYSQLIRSKPDDFRCVPSTLNTLHRTLALIMHSQISTGTGVIVGKIAAGILMKHLGHLKYQLIVSTVIITAFSGALGAVN</sequence>
<comment type="subcellular location">
    <subcellularLocation>
        <location evidence="1">Membrane</location>
        <topology evidence="1">Multi-pass membrane protein</topology>
    </subcellularLocation>
</comment>
<feature type="transmembrane region" description="Helical" evidence="6">
    <location>
        <begin position="53"/>
        <end position="74"/>
    </location>
</feature>
<keyword evidence="5 6" id="KW-0472">Membrane</keyword>
<dbReference type="InterPro" id="IPR010573">
    <property type="entry name" value="MFS_Str1/Tri12-like"/>
</dbReference>
<evidence type="ECO:0000256" key="3">
    <source>
        <dbReference type="ARBA" id="ARBA00022692"/>
    </source>
</evidence>